<comment type="caution">
    <text evidence="1">The sequence shown here is derived from an EMBL/GenBank/DDBJ whole genome shotgun (WGS) entry which is preliminary data.</text>
</comment>
<evidence type="ECO:0000313" key="2">
    <source>
        <dbReference type="Proteomes" id="UP001054945"/>
    </source>
</evidence>
<sequence>MAPSGFEPETCGTEGQSASHAAITLMYIGGIWDNFIEMDGNAVPHEARHKSWGSKCGQFYSPLPQLYSPIDHLEDRWLLFSRIFKRAGTRTTI</sequence>
<evidence type="ECO:0000313" key="1">
    <source>
        <dbReference type="EMBL" id="GIY96250.1"/>
    </source>
</evidence>
<organism evidence="1 2">
    <name type="scientific">Caerostris extrusa</name>
    <name type="common">Bark spider</name>
    <name type="synonym">Caerostris bankana</name>
    <dbReference type="NCBI Taxonomy" id="172846"/>
    <lineage>
        <taxon>Eukaryota</taxon>
        <taxon>Metazoa</taxon>
        <taxon>Ecdysozoa</taxon>
        <taxon>Arthropoda</taxon>
        <taxon>Chelicerata</taxon>
        <taxon>Arachnida</taxon>
        <taxon>Araneae</taxon>
        <taxon>Araneomorphae</taxon>
        <taxon>Entelegynae</taxon>
        <taxon>Araneoidea</taxon>
        <taxon>Araneidae</taxon>
        <taxon>Caerostris</taxon>
    </lineage>
</organism>
<proteinExistence type="predicted"/>
<dbReference type="AlphaFoldDB" id="A0AAV4XMD3"/>
<dbReference type="EMBL" id="BPLR01018023">
    <property type="protein sequence ID" value="GIY96250.1"/>
    <property type="molecule type" value="Genomic_DNA"/>
</dbReference>
<protein>
    <submittedName>
        <fullName evidence="1">Uncharacterized protein</fullName>
    </submittedName>
</protein>
<name>A0AAV4XMD3_CAEEX</name>
<accession>A0AAV4XMD3</accession>
<reference evidence="1 2" key="1">
    <citation type="submission" date="2021-06" db="EMBL/GenBank/DDBJ databases">
        <title>Caerostris extrusa draft genome.</title>
        <authorList>
            <person name="Kono N."/>
            <person name="Arakawa K."/>
        </authorList>
    </citation>
    <scope>NUCLEOTIDE SEQUENCE [LARGE SCALE GENOMIC DNA]</scope>
</reference>
<gene>
    <name evidence="1" type="ORF">CEXT_279841</name>
</gene>
<dbReference type="Proteomes" id="UP001054945">
    <property type="component" value="Unassembled WGS sequence"/>
</dbReference>
<keyword evidence="2" id="KW-1185">Reference proteome</keyword>